<dbReference type="Gene3D" id="2.40.10.10">
    <property type="entry name" value="Trypsin-like serine proteases"/>
    <property type="match status" value="2"/>
</dbReference>
<evidence type="ECO:0000259" key="8">
    <source>
        <dbReference type="Pfam" id="PF02983"/>
    </source>
</evidence>
<keyword evidence="4" id="KW-0378">Hydrolase</keyword>
<dbReference type="InterPro" id="IPR009003">
    <property type="entry name" value="Peptidase_S1_PA"/>
</dbReference>
<keyword evidence="2" id="KW-0645">Protease</keyword>
<comment type="caution">
    <text evidence="9">The sequence shown here is derived from an EMBL/GenBank/DDBJ whole genome shotgun (WGS) entry which is preliminary data.</text>
</comment>
<keyword evidence="6" id="KW-0865">Zymogen</keyword>
<dbReference type="EMBL" id="JAAWWP010000036">
    <property type="protein sequence ID" value="NKI45458.1"/>
    <property type="molecule type" value="Genomic_DNA"/>
</dbReference>
<dbReference type="InterPro" id="IPR001316">
    <property type="entry name" value="Pept_S1A_streptogrisin"/>
</dbReference>
<evidence type="ECO:0000313" key="9">
    <source>
        <dbReference type="EMBL" id="NKI45458.1"/>
    </source>
</evidence>
<organism evidence="9 10">
    <name type="scientific">Streptomyces physcomitrii</name>
    <dbReference type="NCBI Taxonomy" id="2724184"/>
    <lineage>
        <taxon>Bacteria</taxon>
        <taxon>Bacillati</taxon>
        <taxon>Actinomycetota</taxon>
        <taxon>Actinomycetes</taxon>
        <taxon>Kitasatosporales</taxon>
        <taxon>Streptomycetaceae</taxon>
        <taxon>Streptomyces</taxon>
    </lineage>
</organism>
<evidence type="ECO:0000256" key="2">
    <source>
        <dbReference type="ARBA" id="ARBA00022670"/>
    </source>
</evidence>
<protein>
    <submittedName>
        <fullName evidence="9">S1 family peptidase</fullName>
    </submittedName>
</protein>
<evidence type="ECO:0000256" key="1">
    <source>
        <dbReference type="ARBA" id="ARBA00007664"/>
    </source>
</evidence>
<evidence type="ECO:0000256" key="7">
    <source>
        <dbReference type="ARBA" id="ARBA00023157"/>
    </source>
</evidence>
<keyword evidence="3" id="KW-0732">Signal</keyword>
<proteinExistence type="inferred from homology"/>
<dbReference type="CDD" id="cd21112">
    <property type="entry name" value="alphaLP-like"/>
    <property type="match status" value="1"/>
</dbReference>
<comment type="similarity">
    <text evidence="1">Belongs to the peptidase S1 family.</text>
</comment>
<keyword evidence="10" id="KW-1185">Reference proteome</keyword>
<evidence type="ECO:0000256" key="4">
    <source>
        <dbReference type="ARBA" id="ARBA00022801"/>
    </source>
</evidence>
<accession>A0ABX1HBE9</accession>
<evidence type="ECO:0000256" key="3">
    <source>
        <dbReference type="ARBA" id="ARBA00022729"/>
    </source>
</evidence>
<dbReference type="Proteomes" id="UP000772196">
    <property type="component" value="Unassembled WGS sequence"/>
</dbReference>
<dbReference type="PRINTS" id="PR00861">
    <property type="entry name" value="ALYTICPTASE"/>
</dbReference>
<reference evidence="9 10" key="1">
    <citation type="submission" date="2020-04" db="EMBL/GenBank/DDBJ databases">
        <title>Phylogenetic Diversity and Antibacterial Activity against Ralstonia solanacearum of Endophytic Actinomycete Isolated from Moss.</title>
        <authorList>
            <person name="Zhuang X."/>
        </authorList>
    </citation>
    <scope>NUCLEOTIDE SEQUENCE [LARGE SCALE GENOMIC DNA]</scope>
    <source>
        <strain evidence="9 10">LD120</strain>
    </source>
</reference>
<dbReference type="Pfam" id="PF02983">
    <property type="entry name" value="Pro_Al_protease"/>
    <property type="match status" value="1"/>
</dbReference>
<sequence length="359" mass="36474">MGAEAVRLPPLCGWAGASILPRTCRIHVRARPHRHGPRGPETLPAGPAALLPEVPVKLRRSSSPRRSRTLRRQALAAAGLLTAAFFLTPGTGASAAEEPTAAAAAHAAEAVLEADVPGTAWSFDPATGTLALTADSTVDAAELARLKRATAPYAQAVSLERVDGTLRPHVSGGSSVYGAGARCTAGFNVHSGSDYYFLTAGHCTEAAQDWYADPALTVYIGSTAGSSFPGNDYGLVRYQNPAVPHPSDVRNATGVVTQITGAGQATVGQQVCTTNDRTTGVHCGTVTGLNATVNYGNGEVVSGLGQTTLCSEPGSSGSPVFSGTIALGLISGGSGNCSTGGTSFYQPVPEALSAYGLTI</sequence>
<dbReference type="InterPro" id="IPR018114">
    <property type="entry name" value="TRYPSIN_HIS"/>
</dbReference>
<keyword evidence="7" id="KW-1015">Disulfide bond</keyword>
<dbReference type="PROSITE" id="PS00134">
    <property type="entry name" value="TRYPSIN_HIS"/>
    <property type="match status" value="1"/>
</dbReference>
<dbReference type="SUPFAM" id="SSF50494">
    <property type="entry name" value="Trypsin-like serine proteases"/>
    <property type="match status" value="1"/>
</dbReference>
<dbReference type="InterPro" id="IPR043504">
    <property type="entry name" value="Peptidase_S1_PA_chymotrypsin"/>
</dbReference>
<name>A0ABX1HBE9_9ACTN</name>
<gene>
    <name evidence="9" type="ORF">HFV08_30370</name>
</gene>
<evidence type="ECO:0000313" key="10">
    <source>
        <dbReference type="Proteomes" id="UP000772196"/>
    </source>
</evidence>
<evidence type="ECO:0000256" key="5">
    <source>
        <dbReference type="ARBA" id="ARBA00022825"/>
    </source>
</evidence>
<evidence type="ECO:0000256" key="6">
    <source>
        <dbReference type="ARBA" id="ARBA00023145"/>
    </source>
</evidence>
<dbReference type="InterPro" id="IPR004236">
    <property type="entry name" value="Pept_S1_alpha_lytic"/>
</dbReference>
<feature type="domain" description="Peptidase S1A alpha-lytic prodomain" evidence="8">
    <location>
        <begin position="110"/>
        <end position="150"/>
    </location>
</feature>
<keyword evidence="5" id="KW-0720">Serine protease</keyword>